<organism evidence="2 3">
    <name type="scientific">Littorina saxatilis</name>
    <dbReference type="NCBI Taxonomy" id="31220"/>
    <lineage>
        <taxon>Eukaryota</taxon>
        <taxon>Metazoa</taxon>
        <taxon>Spiralia</taxon>
        <taxon>Lophotrochozoa</taxon>
        <taxon>Mollusca</taxon>
        <taxon>Gastropoda</taxon>
        <taxon>Caenogastropoda</taxon>
        <taxon>Littorinimorpha</taxon>
        <taxon>Littorinoidea</taxon>
        <taxon>Littorinidae</taxon>
        <taxon>Littorina</taxon>
    </lineage>
</organism>
<dbReference type="GO" id="GO:0005737">
    <property type="term" value="C:cytoplasm"/>
    <property type="evidence" value="ECO:0007669"/>
    <property type="project" value="TreeGrafter"/>
</dbReference>
<proteinExistence type="predicted"/>
<dbReference type="EMBL" id="JBAMIC010000011">
    <property type="protein sequence ID" value="KAK7099778.1"/>
    <property type="molecule type" value="Genomic_DNA"/>
</dbReference>
<dbReference type="Proteomes" id="UP001374579">
    <property type="component" value="Unassembled WGS sequence"/>
</dbReference>
<dbReference type="GO" id="GO:0005634">
    <property type="term" value="C:nucleus"/>
    <property type="evidence" value="ECO:0007669"/>
    <property type="project" value="InterPro"/>
</dbReference>
<evidence type="ECO:0000313" key="2">
    <source>
        <dbReference type="EMBL" id="KAK7099778.1"/>
    </source>
</evidence>
<dbReference type="InterPro" id="IPR024824">
    <property type="entry name" value="GADD45"/>
</dbReference>
<sequence length="172" mass="19015">MTFTEMCSACDTHCEKSSSPIGQALEKCISRAMAAQRVTVGVQECAKLLGCAPERVMLCLIPDMNSSPDVGMHIQHTLVRSFCWENDIRLLTVKDTDKLRSLLDSAREDVASPSADEGSKTKEGESQPSNASCVLVEMPKEDLSLDEEFICNYHDTIIYSDIYPKPIIQLPV</sequence>
<feature type="region of interest" description="Disordered" evidence="1">
    <location>
        <begin position="107"/>
        <end position="131"/>
    </location>
</feature>
<comment type="caution">
    <text evidence="2">The sequence shown here is derived from an EMBL/GenBank/DDBJ whole genome shotgun (WGS) entry which is preliminary data.</text>
</comment>
<dbReference type="GO" id="GO:0051726">
    <property type="term" value="P:regulation of cell cycle"/>
    <property type="evidence" value="ECO:0007669"/>
    <property type="project" value="InterPro"/>
</dbReference>
<dbReference type="Gene3D" id="3.30.1330.30">
    <property type="match status" value="1"/>
</dbReference>
<evidence type="ECO:0000256" key="1">
    <source>
        <dbReference type="SAM" id="MobiDB-lite"/>
    </source>
</evidence>
<dbReference type="AlphaFoldDB" id="A0AAN9B6T2"/>
<evidence type="ECO:0008006" key="4">
    <source>
        <dbReference type="Google" id="ProtNLM"/>
    </source>
</evidence>
<gene>
    <name evidence="2" type="ORF">V1264_022834</name>
</gene>
<keyword evidence="3" id="KW-1185">Reference proteome</keyword>
<dbReference type="PANTHER" id="PTHR10411">
    <property type="entry name" value="GROWTH ARREST AND DNA DAMAGE-INDUCIBLE PROTEIN GADD45"/>
    <property type="match status" value="1"/>
</dbReference>
<reference evidence="2 3" key="1">
    <citation type="submission" date="2024-02" db="EMBL/GenBank/DDBJ databases">
        <title>Chromosome-scale genome assembly of the rough periwinkle Littorina saxatilis.</title>
        <authorList>
            <person name="De Jode A."/>
            <person name="Faria R."/>
            <person name="Formenti G."/>
            <person name="Sims Y."/>
            <person name="Smith T.P."/>
            <person name="Tracey A."/>
            <person name="Wood J.M.D."/>
            <person name="Zagrodzka Z.B."/>
            <person name="Johannesson K."/>
            <person name="Butlin R.K."/>
            <person name="Leder E.H."/>
        </authorList>
    </citation>
    <scope>NUCLEOTIDE SEQUENCE [LARGE SCALE GENOMIC DNA]</scope>
    <source>
        <strain evidence="2">Snail1</strain>
        <tissue evidence="2">Muscle</tissue>
    </source>
</reference>
<dbReference type="InterPro" id="IPR029064">
    <property type="entry name" value="Ribosomal_eL30-like_sf"/>
</dbReference>
<dbReference type="PANTHER" id="PTHR10411:SF8">
    <property type="entry name" value="FI09246P"/>
    <property type="match status" value="1"/>
</dbReference>
<accession>A0AAN9B6T2</accession>
<name>A0AAN9B6T2_9CAEN</name>
<protein>
    <recommendedName>
        <fullName evidence="4">Ribosomal protein L7Ae/L30e/S12e/Gadd45 domain-containing protein</fullName>
    </recommendedName>
</protein>
<evidence type="ECO:0000313" key="3">
    <source>
        <dbReference type="Proteomes" id="UP001374579"/>
    </source>
</evidence>